<reference evidence="3" key="1">
    <citation type="submission" date="2020-08" db="EMBL/GenBank/DDBJ databases">
        <title>Genome public.</title>
        <authorList>
            <person name="Liu C."/>
            <person name="Sun Q."/>
        </authorList>
    </citation>
    <scope>NUCLEOTIDE SEQUENCE</scope>
    <source>
        <strain evidence="3">BX5</strain>
    </source>
</reference>
<keyword evidence="3" id="KW-0645">Protease</keyword>
<proteinExistence type="predicted"/>
<dbReference type="CDD" id="cd01092">
    <property type="entry name" value="APP-like"/>
    <property type="match status" value="1"/>
</dbReference>
<organism evidence="3 4">
    <name type="scientific">Flintibacter faecis</name>
    <dbReference type="NCBI Taxonomy" id="2763047"/>
    <lineage>
        <taxon>Bacteria</taxon>
        <taxon>Bacillati</taxon>
        <taxon>Bacillota</taxon>
        <taxon>Clostridia</taxon>
        <taxon>Eubacteriales</taxon>
        <taxon>Flintibacter</taxon>
    </lineage>
</organism>
<dbReference type="InterPro" id="IPR000587">
    <property type="entry name" value="Creatinase_N"/>
</dbReference>
<dbReference type="InterPro" id="IPR000994">
    <property type="entry name" value="Pept_M24"/>
</dbReference>
<evidence type="ECO:0000313" key="4">
    <source>
        <dbReference type="Proteomes" id="UP000602260"/>
    </source>
</evidence>
<name>A0A8J6IYY9_9FIRM</name>
<dbReference type="EMBL" id="JACOPN010000011">
    <property type="protein sequence ID" value="MBC5718195.1"/>
    <property type="molecule type" value="Genomic_DNA"/>
</dbReference>
<dbReference type="Gene3D" id="3.90.230.10">
    <property type="entry name" value="Creatinase/methionine aminopeptidase superfamily"/>
    <property type="match status" value="1"/>
</dbReference>
<dbReference type="Gene3D" id="3.40.350.10">
    <property type="entry name" value="Creatinase/prolidase N-terminal domain"/>
    <property type="match status" value="1"/>
</dbReference>
<dbReference type="RefSeq" id="WP_186879263.1">
    <property type="nucleotide sequence ID" value="NZ_JACOPN010000011.1"/>
</dbReference>
<dbReference type="InterPro" id="IPR029149">
    <property type="entry name" value="Creatin/AminoP/Spt16_N"/>
</dbReference>
<dbReference type="InterPro" id="IPR036005">
    <property type="entry name" value="Creatinase/aminopeptidase-like"/>
</dbReference>
<sequence>MNHLKQIAEKLPEYGLDAMLITSEPGERYAIGFHGEGLLLVTREEAHYTTDGRYIEAAQEQIQGADVKLITPDSGHLAQARAFLEERGLHNVGFESGNVTVDAHRRYSQELPCILTPAQQLLDGLRASKDEEELAVMRHAQEITDGAFKAVLDFIRPGMTEREIAARLVYEMMRRGGEKLSFPPIVAAGPNGSRPHAVPGDRAVENGMFITMDFGCRVEGYCSDMTRTVAMGEPTEEMEQVYAVVLAAQRAGINAARAGVTGREMDAAGRQVIAEAGYGEYFTHSFGHSLGLNIHESPNASPSETRTLPAGAVISAEPGIYIPGRFGVRIEDVLVLKEGGCEDITRSPKDLIVL</sequence>
<dbReference type="SUPFAM" id="SSF53092">
    <property type="entry name" value="Creatinase/prolidase N-terminal domain"/>
    <property type="match status" value="1"/>
</dbReference>
<comment type="caution">
    <text evidence="3">The sequence shown here is derived from an EMBL/GenBank/DDBJ whole genome shotgun (WGS) entry which is preliminary data.</text>
</comment>
<feature type="domain" description="Peptidase M24" evidence="1">
    <location>
        <begin position="136"/>
        <end position="338"/>
    </location>
</feature>
<dbReference type="PANTHER" id="PTHR46112">
    <property type="entry name" value="AMINOPEPTIDASE"/>
    <property type="match status" value="1"/>
</dbReference>
<evidence type="ECO:0000259" key="2">
    <source>
        <dbReference type="Pfam" id="PF01321"/>
    </source>
</evidence>
<dbReference type="Pfam" id="PF01321">
    <property type="entry name" value="Creatinase_N"/>
    <property type="match status" value="1"/>
</dbReference>
<dbReference type="InterPro" id="IPR050659">
    <property type="entry name" value="Peptidase_M24B"/>
</dbReference>
<keyword evidence="4" id="KW-1185">Reference proteome</keyword>
<evidence type="ECO:0000259" key="1">
    <source>
        <dbReference type="Pfam" id="PF00557"/>
    </source>
</evidence>
<feature type="domain" description="Creatinase N-terminal" evidence="2">
    <location>
        <begin position="4"/>
        <end position="127"/>
    </location>
</feature>
<keyword evidence="3" id="KW-0031">Aminopeptidase</keyword>
<dbReference type="AlphaFoldDB" id="A0A8J6IYY9"/>
<evidence type="ECO:0000313" key="3">
    <source>
        <dbReference type="EMBL" id="MBC5718195.1"/>
    </source>
</evidence>
<dbReference type="GO" id="GO:0004177">
    <property type="term" value="F:aminopeptidase activity"/>
    <property type="evidence" value="ECO:0007669"/>
    <property type="project" value="UniProtKB-KW"/>
</dbReference>
<gene>
    <name evidence="3" type="ORF">H8S55_12905</name>
</gene>
<dbReference type="PANTHER" id="PTHR46112:SF3">
    <property type="entry name" value="AMINOPEPTIDASE YPDF"/>
    <property type="match status" value="1"/>
</dbReference>
<dbReference type="Pfam" id="PF00557">
    <property type="entry name" value="Peptidase_M24"/>
    <property type="match status" value="1"/>
</dbReference>
<dbReference type="SUPFAM" id="SSF55920">
    <property type="entry name" value="Creatinase/aminopeptidase"/>
    <property type="match status" value="1"/>
</dbReference>
<dbReference type="Proteomes" id="UP000602260">
    <property type="component" value="Unassembled WGS sequence"/>
</dbReference>
<accession>A0A8J6IYY9</accession>
<keyword evidence="3" id="KW-0378">Hydrolase</keyword>
<protein>
    <submittedName>
        <fullName evidence="3">Aminopeptidase P family protein</fullName>
    </submittedName>
</protein>